<proteinExistence type="predicted"/>
<evidence type="ECO:0000313" key="2">
    <source>
        <dbReference type="EMBL" id="KAJ5176812.1"/>
    </source>
</evidence>
<feature type="compositionally biased region" description="Basic and acidic residues" evidence="1">
    <location>
        <begin position="70"/>
        <end position="82"/>
    </location>
</feature>
<feature type="region of interest" description="Disordered" evidence="1">
    <location>
        <begin position="341"/>
        <end position="367"/>
    </location>
</feature>
<evidence type="ECO:0000313" key="3">
    <source>
        <dbReference type="Proteomes" id="UP001149163"/>
    </source>
</evidence>
<feature type="region of interest" description="Disordered" evidence="1">
    <location>
        <begin position="1"/>
        <end position="99"/>
    </location>
</feature>
<sequence length="418" mass="45481">MEPDALSARWDSSRLSLSSFPRQGWPRLSPSYAPPSGDAGPSHHASWRHYDPSAEDESLLAHRSSTLRQLHGDSRPWSRQDRSANPTSTRPSTLPTQPVLVRAYSENADEPTGKPSSMSPRRLFPFTGSRGSFCPRPSGPTLPSDKDFSIDSILQAIDPDICGTLDSIAEICGRSKLSLANEYGSHIAPLGEIRAPPGGLVPVEEASSSDERHADEGVVIFDDDPGTLDTGRDMHPFSFYRYLETLRHAASALERNGASTSLMAIQANAAQSAITKSQLDTAVEMERAALPITREFFSGPKNSGRDLLGKHKLSGRTDQSLEDIATPALVSEVHLYARAGEQHSAAEPRFPARAHNPHGSQTSDGWNTSDVVQSLLGWLKWTTRVVEPDSRPALQSAEDRLRAMLERSADEHISLPAA</sequence>
<organism evidence="2 3">
    <name type="scientific">Penicillium canariense</name>
    <dbReference type="NCBI Taxonomy" id="189055"/>
    <lineage>
        <taxon>Eukaryota</taxon>
        <taxon>Fungi</taxon>
        <taxon>Dikarya</taxon>
        <taxon>Ascomycota</taxon>
        <taxon>Pezizomycotina</taxon>
        <taxon>Eurotiomycetes</taxon>
        <taxon>Eurotiomycetidae</taxon>
        <taxon>Eurotiales</taxon>
        <taxon>Aspergillaceae</taxon>
        <taxon>Penicillium</taxon>
    </lineage>
</organism>
<keyword evidence="3" id="KW-1185">Reference proteome</keyword>
<comment type="caution">
    <text evidence="2">The sequence shown here is derived from an EMBL/GenBank/DDBJ whole genome shotgun (WGS) entry which is preliminary data.</text>
</comment>
<feature type="compositionally biased region" description="Polar residues" evidence="1">
    <location>
        <begin position="83"/>
        <end position="96"/>
    </location>
</feature>
<dbReference type="Proteomes" id="UP001149163">
    <property type="component" value="Unassembled WGS sequence"/>
</dbReference>
<accession>A0A9W9II09</accession>
<evidence type="ECO:0000256" key="1">
    <source>
        <dbReference type="SAM" id="MobiDB-lite"/>
    </source>
</evidence>
<dbReference type="EMBL" id="JAPQKN010000001">
    <property type="protein sequence ID" value="KAJ5176812.1"/>
    <property type="molecule type" value="Genomic_DNA"/>
</dbReference>
<dbReference type="OrthoDB" id="5339332at2759"/>
<protein>
    <submittedName>
        <fullName evidence="2">Uncharacterized protein</fullName>
    </submittedName>
</protein>
<reference evidence="2" key="1">
    <citation type="submission" date="2022-11" db="EMBL/GenBank/DDBJ databases">
        <authorList>
            <person name="Petersen C."/>
        </authorList>
    </citation>
    <scope>NUCLEOTIDE SEQUENCE</scope>
    <source>
        <strain evidence="2">IBT 26290</strain>
    </source>
</reference>
<name>A0A9W9II09_9EURO</name>
<reference evidence="2" key="2">
    <citation type="journal article" date="2023" name="IMA Fungus">
        <title>Comparative genomic study of the Penicillium genus elucidates a diverse pangenome and 15 lateral gene transfer events.</title>
        <authorList>
            <person name="Petersen C."/>
            <person name="Sorensen T."/>
            <person name="Nielsen M.R."/>
            <person name="Sondergaard T.E."/>
            <person name="Sorensen J.L."/>
            <person name="Fitzpatrick D.A."/>
            <person name="Frisvad J.C."/>
            <person name="Nielsen K.L."/>
        </authorList>
    </citation>
    <scope>NUCLEOTIDE SEQUENCE</scope>
    <source>
        <strain evidence="2">IBT 26290</strain>
    </source>
</reference>
<gene>
    <name evidence="2" type="ORF">N7482_002689</name>
</gene>
<dbReference type="RefSeq" id="XP_056548420.1">
    <property type="nucleotide sequence ID" value="XM_056684814.1"/>
</dbReference>
<dbReference type="GeneID" id="81423990"/>
<dbReference type="AlphaFoldDB" id="A0A9W9II09"/>
<feature type="compositionally biased region" description="Polar residues" evidence="1">
    <location>
        <begin position="358"/>
        <end position="367"/>
    </location>
</feature>